<name>A0A433QMH1_9FUNG</name>
<evidence type="ECO:0000256" key="1">
    <source>
        <dbReference type="SAM" id="MobiDB-lite"/>
    </source>
</evidence>
<dbReference type="Proteomes" id="UP000274822">
    <property type="component" value="Unassembled WGS sequence"/>
</dbReference>
<feature type="signal peptide" evidence="2">
    <location>
        <begin position="1"/>
        <end position="18"/>
    </location>
</feature>
<evidence type="ECO:0000313" key="3">
    <source>
        <dbReference type="EMBL" id="RUS30970.1"/>
    </source>
</evidence>
<proteinExistence type="predicted"/>
<evidence type="ECO:0000313" key="4">
    <source>
        <dbReference type="Proteomes" id="UP000274822"/>
    </source>
</evidence>
<sequence>MPKTISIVTGLLAASALAWQFRYDLEANTDRIRTKLHGVQKNLEGVVPEGALPKQPSPAATHPPASTGYTSSFPLVTNTHTYVRKRLVPHVKHTWNDHVHALASHVTSVDVPKEAHRLFVTHVLGDEPKKK</sequence>
<evidence type="ECO:0008006" key="5">
    <source>
        <dbReference type="Google" id="ProtNLM"/>
    </source>
</evidence>
<feature type="compositionally biased region" description="Low complexity" evidence="1">
    <location>
        <begin position="57"/>
        <end position="67"/>
    </location>
</feature>
<dbReference type="AlphaFoldDB" id="A0A433QMH1"/>
<feature type="chain" id="PRO_5019054183" description="MICOS complex subunit MIC12" evidence="2">
    <location>
        <begin position="19"/>
        <end position="131"/>
    </location>
</feature>
<organism evidence="3 4">
    <name type="scientific">Jimgerdemannia flammicorona</name>
    <dbReference type="NCBI Taxonomy" id="994334"/>
    <lineage>
        <taxon>Eukaryota</taxon>
        <taxon>Fungi</taxon>
        <taxon>Fungi incertae sedis</taxon>
        <taxon>Mucoromycota</taxon>
        <taxon>Mucoromycotina</taxon>
        <taxon>Endogonomycetes</taxon>
        <taxon>Endogonales</taxon>
        <taxon>Endogonaceae</taxon>
        <taxon>Jimgerdemannia</taxon>
    </lineage>
</organism>
<feature type="region of interest" description="Disordered" evidence="1">
    <location>
        <begin position="48"/>
        <end position="72"/>
    </location>
</feature>
<dbReference type="EMBL" id="RBNJ01003400">
    <property type="protein sequence ID" value="RUS30970.1"/>
    <property type="molecule type" value="Genomic_DNA"/>
</dbReference>
<reference evidence="3 4" key="1">
    <citation type="journal article" date="2018" name="New Phytol.">
        <title>Phylogenomics of Endogonaceae and evolution of mycorrhizas within Mucoromycota.</title>
        <authorList>
            <person name="Chang Y."/>
            <person name="Desiro A."/>
            <person name="Na H."/>
            <person name="Sandor L."/>
            <person name="Lipzen A."/>
            <person name="Clum A."/>
            <person name="Barry K."/>
            <person name="Grigoriev I.V."/>
            <person name="Martin F.M."/>
            <person name="Stajich J.E."/>
            <person name="Smith M.E."/>
            <person name="Bonito G."/>
            <person name="Spatafora J.W."/>
        </authorList>
    </citation>
    <scope>NUCLEOTIDE SEQUENCE [LARGE SCALE GENOMIC DNA]</scope>
    <source>
        <strain evidence="3 4">AD002</strain>
    </source>
</reference>
<protein>
    <recommendedName>
        <fullName evidence="5">MICOS complex subunit MIC12</fullName>
    </recommendedName>
</protein>
<gene>
    <name evidence="3" type="ORF">BC938DRAFT_478696</name>
</gene>
<keyword evidence="2" id="KW-0732">Signal</keyword>
<accession>A0A433QMH1</accession>
<evidence type="ECO:0000256" key="2">
    <source>
        <dbReference type="SAM" id="SignalP"/>
    </source>
</evidence>
<keyword evidence="4" id="KW-1185">Reference proteome</keyword>
<comment type="caution">
    <text evidence="3">The sequence shown here is derived from an EMBL/GenBank/DDBJ whole genome shotgun (WGS) entry which is preliminary data.</text>
</comment>